<evidence type="ECO:0000313" key="2">
    <source>
        <dbReference type="EMBL" id="KAJ0224144.1"/>
    </source>
</evidence>
<feature type="domain" description="Reverse transcriptase Ty1/copia-type" evidence="1">
    <location>
        <begin position="15"/>
        <end position="221"/>
    </location>
</feature>
<dbReference type="EMBL" id="NBSK02000002">
    <property type="protein sequence ID" value="KAJ0224144.1"/>
    <property type="molecule type" value="Genomic_DNA"/>
</dbReference>
<dbReference type="Pfam" id="PF07727">
    <property type="entry name" value="RVT_2"/>
    <property type="match status" value="1"/>
</dbReference>
<dbReference type="Proteomes" id="UP000235145">
    <property type="component" value="Unassembled WGS sequence"/>
</dbReference>
<gene>
    <name evidence="2" type="ORF">LSAT_V11C200083770</name>
</gene>
<accession>A0A9R1WHY9</accession>
<comment type="caution">
    <text evidence="2">The sequence shown here is derived from an EMBL/GenBank/DDBJ whole genome shotgun (WGS) entry which is preliminary data.</text>
</comment>
<reference evidence="2 3" key="1">
    <citation type="journal article" date="2017" name="Nat. Commun.">
        <title>Genome assembly with in vitro proximity ligation data and whole-genome triplication in lettuce.</title>
        <authorList>
            <person name="Reyes-Chin-Wo S."/>
            <person name="Wang Z."/>
            <person name="Yang X."/>
            <person name="Kozik A."/>
            <person name="Arikit S."/>
            <person name="Song C."/>
            <person name="Xia L."/>
            <person name="Froenicke L."/>
            <person name="Lavelle D.O."/>
            <person name="Truco M.J."/>
            <person name="Xia R."/>
            <person name="Zhu S."/>
            <person name="Xu C."/>
            <person name="Xu H."/>
            <person name="Xu X."/>
            <person name="Cox K."/>
            <person name="Korf I."/>
            <person name="Meyers B.C."/>
            <person name="Michelmore R.W."/>
        </authorList>
    </citation>
    <scope>NUCLEOTIDE SEQUENCE [LARGE SCALE GENOMIC DNA]</scope>
    <source>
        <strain evidence="3">cv. Salinas</strain>
        <tissue evidence="2">Seedlings</tissue>
    </source>
</reference>
<evidence type="ECO:0000259" key="1">
    <source>
        <dbReference type="Pfam" id="PF07727"/>
    </source>
</evidence>
<organism evidence="2 3">
    <name type="scientific">Lactuca sativa</name>
    <name type="common">Garden lettuce</name>
    <dbReference type="NCBI Taxonomy" id="4236"/>
    <lineage>
        <taxon>Eukaryota</taxon>
        <taxon>Viridiplantae</taxon>
        <taxon>Streptophyta</taxon>
        <taxon>Embryophyta</taxon>
        <taxon>Tracheophyta</taxon>
        <taxon>Spermatophyta</taxon>
        <taxon>Magnoliopsida</taxon>
        <taxon>eudicotyledons</taxon>
        <taxon>Gunneridae</taxon>
        <taxon>Pentapetalae</taxon>
        <taxon>asterids</taxon>
        <taxon>campanulids</taxon>
        <taxon>Asterales</taxon>
        <taxon>Asteraceae</taxon>
        <taxon>Cichorioideae</taxon>
        <taxon>Cichorieae</taxon>
        <taxon>Lactucinae</taxon>
        <taxon>Lactuca</taxon>
    </lineage>
</organism>
<proteinExistence type="predicted"/>
<dbReference type="AlphaFoldDB" id="A0A9R1WHY9"/>
<keyword evidence="3" id="KW-1185">Reference proteome</keyword>
<evidence type="ECO:0000313" key="3">
    <source>
        <dbReference type="Proteomes" id="UP000235145"/>
    </source>
</evidence>
<sequence>MKVMQDELNGFERHRVWTLFPKPQGKTIIGTCWVLRNKMGEDGTVIRNKARLVAQGFCQLEGLDYDETFSPFARLEGIHLFLAFDSFKNFKTAILHGVLQEEIFLKQLTSFENEEFPNPVYRLDKDVYGLKQAPMPWYDMLSSYFLSSGYKRGKIDNTLFIKQSGSHIILDQVYFDDIIFGSTDEKLSLEFAEVMAKKFEMSMMGELNFFLGSQFKQLIDGLCTGT</sequence>
<protein>
    <recommendedName>
        <fullName evidence="1">Reverse transcriptase Ty1/copia-type domain-containing protein</fullName>
    </recommendedName>
</protein>
<dbReference type="InterPro" id="IPR013103">
    <property type="entry name" value="RVT_2"/>
</dbReference>
<name>A0A9R1WHY9_LACSA</name>